<accession>A0A9W6HHX4</accession>
<proteinExistence type="predicted"/>
<evidence type="ECO:0000313" key="2">
    <source>
        <dbReference type="EMBL" id="GLJ80825.1"/>
    </source>
</evidence>
<comment type="caution">
    <text evidence="2">The sequence shown here is derived from an EMBL/GenBank/DDBJ whole genome shotgun (WGS) entry which is preliminary data.</text>
</comment>
<feature type="region of interest" description="Disordered" evidence="1">
    <location>
        <begin position="280"/>
        <end position="312"/>
    </location>
</feature>
<gene>
    <name evidence="2" type="ORF">GCM10017586_25080</name>
</gene>
<evidence type="ECO:0000313" key="3">
    <source>
        <dbReference type="Proteomes" id="UP001142317"/>
    </source>
</evidence>
<feature type="compositionally biased region" description="Basic and acidic residues" evidence="1">
    <location>
        <begin position="280"/>
        <end position="294"/>
    </location>
</feature>
<dbReference type="EMBL" id="BSEO01000014">
    <property type="protein sequence ID" value="GLJ80825.1"/>
    <property type="molecule type" value="Genomic_DNA"/>
</dbReference>
<feature type="region of interest" description="Disordered" evidence="1">
    <location>
        <begin position="78"/>
        <end position="107"/>
    </location>
</feature>
<reference evidence="2" key="2">
    <citation type="submission" date="2023-01" db="EMBL/GenBank/DDBJ databases">
        <authorList>
            <person name="Sun Q."/>
            <person name="Evtushenko L."/>
        </authorList>
    </citation>
    <scope>NUCLEOTIDE SEQUENCE</scope>
    <source>
        <strain evidence="2">VKM Ac-1447</strain>
    </source>
</reference>
<organism evidence="2 3">
    <name type="scientific">Microbacterium imperiale</name>
    <dbReference type="NCBI Taxonomy" id="33884"/>
    <lineage>
        <taxon>Bacteria</taxon>
        <taxon>Bacillati</taxon>
        <taxon>Actinomycetota</taxon>
        <taxon>Actinomycetes</taxon>
        <taxon>Micrococcales</taxon>
        <taxon>Microbacteriaceae</taxon>
        <taxon>Microbacterium</taxon>
    </lineage>
</organism>
<keyword evidence="3" id="KW-1185">Reference proteome</keyword>
<feature type="compositionally biased region" description="Basic and acidic residues" evidence="1">
    <location>
        <begin position="303"/>
        <end position="312"/>
    </location>
</feature>
<dbReference type="Proteomes" id="UP001142317">
    <property type="component" value="Unassembled WGS sequence"/>
</dbReference>
<name>A0A9W6HHX4_9MICO</name>
<sequence length="312" mass="37877">MAPIGIHDVGREVITLIDDDAERLQRANEDLRLQIAHARAAVYEREKQRKERRREYAREYYAAHRDEYLDYQRQYRAEQREKDPEAYRAGKRERNQRWRDSHKDQVNARLRDKYRDNAEKHRERRREYYAAHAEEQRARRREYYARNKEKQKASHRAWRDREKRRRAVGLPTQRLHRVPRDERKANRVAAHAFFSRTWTEEELMTMMEIFATPPELLAAWKRDCLKARATYALAEQQEELARLQKELSRVAPGPKPKPRMTPQEIEEARMDAIAKQISERLRHHEEPRRVHHLDPAAPHPMLRHPDTRELNR</sequence>
<protein>
    <submittedName>
        <fullName evidence="2">Uncharacterized protein</fullName>
    </submittedName>
</protein>
<evidence type="ECO:0000256" key="1">
    <source>
        <dbReference type="SAM" id="MobiDB-lite"/>
    </source>
</evidence>
<reference evidence="2" key="1">
    <citation type="journal article" date="2014" name="Int. J. Syst. Evol. Microbiol.">
        <title>Complete genome sequence of Corynebacterium casei LMG S-19264T (=DSM 44701T), isolated from a smear-ripened cheese.</title>
        <authorList>
            <consortium name="US DOE Joint Genome Institute (JGI-PGF)"/>
            <person name="Walter F."/>
            <person name="Albersmeier A."/>
            <person name="Kalinowski J."/>
            <person name="Ruckert C."/>
        </authorList>
    </citation>
    <scope>NUCLEOTIDE SEQUENCE</scope>
    <source>
        <strain evidence="2">VKM Ac-1447</strain>
    </source>
</reference>
<dbReference type="AlphaFoldDB" id="A0A9W6HHX4"/>